<protein>
    <recommendedName>
        <fullName evidence="3">Aminotransferase-like plant mobile domain-containing protein</fullName>
    </recommendedName>
</protein>
<dbReference type="Proteomes" id="UP000289738">
    <property type="component" value="Chromosome B05"/>
</dbReference>
<comment type="caution">
    <text evidence="1">The sequence shown here is derived from an EMBL/GenBank/DDBJ whole genome shotgun (WGS) entry which is preliminary data.</text>
</comment>
<accession>A0A444ZAN4</accession>
<evidence type="ECO:0000313" key="2">
    <source>
        <dbReference type="Proteomes" id="UP000289738"/>
    </source>
</evidence>
<proteinExistence type="predicted"/>
<reference evidence="1 2" key="1">
    <citation type="submission" date="2019-01" db="EMBL/GenBank/DDBJ databases">
        <title>Sequencing of cultivated peanut Arachis hypogaea provides insights into genome evolution and oil improvement.</title>
        <authorList>
            <person name="Chen X."/>
        </authorList>
    </citation>
    <scope>NUCLEOTIDE SEQUENCE [LARGE SCALE GENOMIC DNA]</scope>
    <source>
        <strain evidence="2">cv. Fuhuasheng</strain>
        <tissue evidence="1">Leaves</tissue>
    </source>
</reference>
<evidence type="ECO:0000313" key="1">
    <source>
        <dbReference type="EMBL" id="RYR11242.1"/>
    </source>
</evidence>
<dbReference type="AlphaFoldDB" id="A0A444ZAN4"/>
<organism evidence="1 2">
    <name type="scientific">Arachis hypogaea</name>
    <name type="common">Peanut</name>
    <dbReference type="NCBI Taxonomy" id="3818"/>
    <lineage>
        <taxon>Eukaryota</taxon>
        <taxon>Viridiplantae</taxon>
        <taxon>Streptophyta</taxon>
        <taxon>Embryophyta</taxon>
        <taxon>Tracheophyta</taxon>
        <taxon>Spermatophyta</taxon>
        <taxon>Magnoliopsida</taxon>
        <taxon>eudicotyledons</taxon>
        <taxon>Gunneridae</taxon>
        <taxon>Pentapetalae</taxon>
        <taxon>rosids</taxon>
        <taxon>fabids</taxon>
        <taxon>Fabales</taxon>
        <taxon>Fabaceae</taxon>
        <taxon>Papilionoideae</taxon>
        <taxon>50 kb inversion clade</taxon>
        <taxon>dalbergioids sensu lato</taxon>
        <taxon>Dalbergieae</taxon>
        <taxon>Pterocarpus clade</taxon>
        <taxon>Arachis</taxon>
    </lineage>
</organism>
<keyword evidence="2" id="KW-1185">Reference proteome</keyword>
<dbReference type="EMBL" id="SDMP01000015">
    <property type="protein sequence ID" value="RYR11242.1"/>
    <property type="molecule type" value="Genomic_DNA"/>
</dbReference>
<gene>
    <name evidence="1" type="ORF">Ahy_B05g079708</name>
</gene>
<sequence>MPPPDCIDKFIVKCTWMQQTFSHLPEGAYKETVQRYAKAYIMMLLSTQFFGDKSGTRAYAVYPTRMWLSWQDLYSSSSHGSSEGFRVLVLTDLIPFTGCWPRVRLDDVQLSGCLAGSASGDIRATAHCVLEVHDGLDILCCDRVASGRSGVISGFPLRCRASTFIWDRRADHILRFDVILDPGPSHEYLDWWYQHGWRFLLPKLFLGDPRGMSF</sequence>
<name>A0A444ZAN4_ARAHY</name>
<evidence type="ECO:0008006" key="3">
    <source>
        <dbReference type="Google" id="ProtNLM"/>
    </source>
</evidence>